<dbReference type="Gene3D" id="3.30.390.100">
    <property type="match status" value="1"/>
</dbReference>
<dbReference type="EMBL" id="VWPK01000003">
    <property type="protein sequence ID" value="KAA5614065.1"/>
    <property type="molecule type" value="Genomic_DNA"/>
</dbReference>
<sequence>MTNVIAGYARPGPGAARVADPATTALEAARLPWIRPGVVVHDPAELVDDLLAEFALGLRSRGFNVVGCVQDNNRGSLHKSLGCAPRIEYRDLGTGRTLKVDRPGAVAYLRQAMHEKADLLVMSHFAACAEATGSVGVNFGSDVTCGMPLLTSIAWQCIQRWHSYARQDGAMISPDLASLWAWWGPERLYRDLVLGVTEAPVRRIVCGPRWLMVEGPAGVGLAGLPCHPQELRPRLPRLARRSLRELAAMAESWDPLETALGIAAINAHYNRYDLVAKAGNGVKAFRRITGRVVVLGAFPGIEGILPNCALLEPDPRPGRFPVTALDTLLPGCGAAVINASTLVNRTLPRILRLARNRPVALIGPGTPMTPRLYEYGLEVLGSLVVSDPDGLAAAVQAGATAREFSQYGRFVHLARAG</sequence>
<keyword evidence="4" id="KW-1185">Reference proteome</keyword>
<evidence type="ECO:0000259" key="2">
    <source>
        <dbReference type="Pfam" id="PF13938"/>
    </source>
</evidence>
<dbReference type="SUPFAM" id="SSF159713">
    <property type="entry name" value="Dhaf3308-like"/>
    <property type="match status" value="1"/>
</dbReference>
<dbReference type="AlphaFoldDB" id="A0A5M6J339"/>
<gene>
    <name evidence="3" type="ORF">F1189_02340</name>
</gene>
<dbReference type="Pfam" id="PF04016">
    <property type="entry name" value="DUF364"/>
    <property type="match status" value="1"/>
</dbReference>
<dbReference type="Proteomes" id="UP000325255">
    <property type="component" value="Unassembled WGS sequence"/>
</dbReference>
<dbReference type="Pfam" id="PF10649">
    <property type="entry name" value="DUF2478"/>
    <property type="match status" value="2"/>
</dbReference>
<protein>
    <submittedName>
        <fullName evidence="3">DUF2478 domain-containing protein</fullName>
    </submittedName>
</protein>
<dbReference type="InterPro" id="IPR018912">
    <property type="entry name" value="DUF2478"/>
</dbReference>
<reference evidence="3 4" key="1">
    <citation type="submission" date="2019-09" db="EMBL/GenBank/DDBJ databases">
        <title>Genome sequence of Rhodovastum atsumiense, a diverse member of the Acetobacteraceae family of non-sulfur purple photosynthetic bacteria.</title>
        <authorList>
            <person name="Meyer T."/>
            <person name="Kyndt J."/>
        </authorList>
    </citation>
    <scope>NUCLEOTIDE SEQUENCE [LARGE SCALE GENOMIC DNA]</scope>
    <source>
        <strain evidence="3 4">DSM 21279</strain>
    </source>
</reference>
<proteinExistence type="predicted"/>
<evidence type="ECO:0000313" key="3">
    <source>
        <dbReference type="EMBL" id="KAA5614065.1"/>
    </source>
</evidence>
<dbReference type="Pfam" id="PF13938">
    <property type="entry name" value="DUF4213"/>
    <property type="match status" value="1"/>
</dbReference>
<evidence type="ECO:0000313" key="4">
    <source>
        <dbReference type="Proteomes" id="UP000325255"/>
    </source>
</evidence>
<organism evidence="3 4">
    <name type="scientific">Rhodovastum atsumiense</name>
    <dbReference type="NCBI Taxonomy" id="504468"/>
    <lineage>
        <taxon>Bacteria</taxon>
        <taxon>Pseudomonadati</taxon>
        <taxon>Pseudomonadota</taxon>
        <taxon>Alphaproteobacteria</taxon>
        <taxon>Acetobacterales</taxon>
        <taxon>Acetobacteraceae</taxon>
        <taxon>Rhodovastum</taxon>
    </lineage>
</organism>
<feature type="domain" description="Putative heavy-metal chelation" evidence="1">
    <location>
        <begin position="290"/>
        <end position="413"/>
    </location>
</feature>
<comment type="caution">
    <text evidence="3">The sequence shown here is derived from an EMBL/GenBank/DDBJ whole genome shotgun (WGS) entry which is preliminary data.</text>
</comment>
<dbReference type="OrthoDB" id="5918880at2"/>
<dbReference type="InterPro" id="IPR007161">
    <property type="entry name" value="DUF364"/>
</dbReference>
<accession>A0A5M6J339</accession>
<dbReference type="InterPro" id="IPR025251">
    <property type="entry name" value="DUF4213"/>
</dbReference>
<feature type="domain" description="DUF4213" evidence="2">
    <location>
        <begin position="192"/>
        <end position="268"/>
    </location>
</feature>
<evidence type="ECO:0000259" key="1">
    <source>
        <dbReference type="Pfam" id="PF04016"/>
    </source>
</evidence>
<name>A0A5M6J339_9PROT</name>
<dbReference type="Gene3D" id="3.40.50.11590">
    <property type="match status" value="1"/>
</dbReference>